<dbReference type="PRINTS" id="PR01590">
    <property type="entry name" value="HTHFIS"/>
</dbReference>
<evidence type="ECO:0000256" key="1">
    <source>
        <dbReference type="ARBA" id="ARBA00022741"/>
    </source>
</evidence>
<feature type="domain" description="PAS" evidence="7">
    <location>
        <begin position="5"/>
        <end position="50"/>
    </location>
</feature>
<evidence type="ECO:0000256" key="3">
    <source>
        <dbReference type="ARBA" id="ARBA00023015"/>
    </source>
</evidence>
<evidence type="ECO:0000313" key="10">
    <source>
        <dbReference type="Proteomes" id="UP000032233"/>
    </source>
</evidence>
<dbReference type="Proteomes" id="UP000032233">
    <property type="component" value="Unassembled WGS sequence"/>
</dbReference>
<evidence type="ECO:0000313" key="9">
    <source>
        <dbReference type="EMBL" id="KIX10843.1"/>
    </source>
</evidence>
<dbReference type="InterPro" id="IPR002197">
    <property type="entry name" value="HTH_Fis"/>
</dbReference>
<dbReference type="Gene3D" id="3.40.50.300">
    <property type="entry name" value="P-loop containing nucleotide triphosphate hydrolases"/>
    <property type="match status" value="1"/>
</dbReference>
<evidence type="ECO:0000259" key="8">
    <source>
        <dbReference type="PROSITE" id="PS50113"/>
    </source>
</evidence>
<keyword evidence="10" id="KW-1185">Reference proteome</keyword>
<dbReference type="STRING" id="1429043.X474_26615"/>
<dbReference type="PROSITE" id="PS00688">
    <property type="entry name" value="SIGMA54_INTERACT_3"/>
    <property type="match status" value="1"/>
</dbReference>
<evidence type="ECO:0000256" key="2">
    <source>
        <dbReference type="ARBA" id="ARBA00022840"/>
    </source>
</evidence>
<dbReference type="InParanoid" id="A0A0D2HJL0"/>
<dbReference type="Pfam" id="PF25601">
    <property type="entry name" value="AAA_lid_14"/>
    <property type="match status" value="1"/>
</dbReference>
<dbReference type="SUPFAM" id="SSF46689">
    <property type="entry name" value="Homeodomain-like"/>
    <property type="match status" value="1"/>
</dbReference>
<protein>
    <submittedName>
        <fullName evidence="9">Fis family transcriptional regulator</fullName>
    </submittedName>
</protein>
<reference evidence="9 10" key="1">
    <citation type="submission" date="2013-11" db="EMBL/GenBank/DDBJ databases">
        <title>Metagenomic analysis of a methanogenic consortium involved in long chain n-alkane degradation.</title>
        <authorList>
            <person name="Davidova I.A."/>
            <person name="Callaghan A.V."/>
            <person name="Wawrik B."/>
            <person name="Pruitt S."/>
            <person name="Marks C."/>
            <person name="Duncan K.E."/>
            <person name="Suflita J.M."/>
        </authorList>
    </citation>
    <scope>NUCLEOTIDE SEQUENCE [LARGE SCALE GENOMIC DNA]</scope>
    <source>
        <strain evidence="9 10">SPR</strain>
    </source>
</reference>
<dbReference type="InterPro" id="IPR025662">
    <property type="entry name" value="Sigma_54_int_dom_ATP-bd_1"/>
</dbReference>
<dbReference type="Gene3D" id="1.10.8.60">
    <property type="match status" value="1"/>
</dbReference>
<keyword evidence="1" id="KW-0547">Nucleotide-binding</keyword>
<evidence type="ECO:0000259" key="7">
    <source>
        <dbReference type="PROSITE" id="PS50112"/>
    </source>
</evidence>
<dbReference type="OrthoDB" id="9763792at2"/>
<dbReference type="SUPFAM" id="SSF55785">
    <property type="entry name" value="PYP-like sensor domain (PAS domain)"/>
    <property type="match status" value="1"/>
</dbReference>
<dbReference type="Gene3D" id="1.10.10.60">
    <property type="entry name" value="Homeodomain-like"/>
    <property type="match status" value="1"/>
</dbReference>
<dbReference type="SMART" id="SM00382">
    <property type="entry name" value="AAA"/>
    <property type="match status" value="1"/>
</dbReference>
<feature type="domain" description="PAC" evidence="8">
    <location>
        <begin position="81"/>
        <end position="133"/>
    </location>
</feature>
<dbReference type="PROSITE" id="PS50113">
    <property type="entry name" value="PAC"/>
    <property type="match status" value="1"/>
</dbReference>
<proteinExistence type="predicted"/>
<dbReference type="InterPro" id="IPR002078">
    <property type="entry name" value="Sigma_54_int"/>
</dbReference>
<dbReference type="InterPro" id="IPR035965">
    <property type="entry name" value="PAS-like_dom_sf"/>
</dbReference>
<gene>
    <name evidence="9" type="ORF">X474_26615</name>
</gene>
<dbReference type="SUPFAM" id="SSF52540">
    <property type="entry name" value="P-loop containing nucleoside triphosphate hydrolases"/>
    <property type="match status" value="1"/>
</dbReference>
<accession>A0A0D2HJL0</accession>
<dbReference type="Pfam" id="PF13426">
    <property type="entry name" value="PAS_9"/>
    <property type="match status" value="1"/>
</dbReference>
<dbReference type="AlphaFoldDB" id="A0A0D2HJL0"/>
<dbReference type="PANTHER" id="PTHR32071:SF113">
    <property type="entry name" value="ALGINATE BIOSYNTHESIS TRANSCRIPTIONAL REGULATORY PROTEIN ALGB"/>
    <property type="match status" value="1"/>
</dbReference>
<dbReference type="EMBL" id="AZAC01000078">
    <property type="protein sequence ID" value="KIX10843.1"/>
    <property type="molecule type" value="Genomic_DNA"/>
</dbReference>
<dbReference type="PROSITE" id="PS50045">
    <property type="entry name" value="SIGMA54_INTERACT_4"/>
    <property type="match status" value="1"/>
</dbReference>
<sequence length="455" mass="50224">MEQDYGQYWQTIVETMEDGLLVVAPDGTIVSLNPALERMLGYKQEELVGRPCTVLGCDHCAGVITAGGKHHCALFSQGGIKRGHCNLTRKDGGFVPVIKNAALLRDPSGEVMGGVETLTDLSAVAAKERELENLRRRMGVNNSFQGILGVSRPMLELFELIQAAAQSQAPVLILGESGTGKELVAEAIHSLSPRANKPFIKVNCAALNESLLESELFGHVRGAFTGADRDRMGRFQAARGGDFFLDEVGDLPASTQVKLLRVLQENLVERVGDHKPIPVDVRVISATHRDLRAKVAEGVFRQDLFFRVAVIPIEVPPLRERKGDIPLLTEALVERLRGRTGRNIMGVDRDALELLEAYNWPGNVRELINVLEYSFVVCKGGEIKPKHLPREVRGEKKGAVKVRTRRPGGPSKTDQDSVRQALEKCNGNRTQAARLLGVSRVTLWKWLKKMEENQR</sequence>
<dbReference type="InterPro" id="IPR025944">
    <property type="entry name" value="Sigma_54_int_dom_CS"/>
</dbReference>
<dbReference type="InterPro" id="IPR000700">
    <property type="entry name" value="PAS-assoc_C"/>
</dbReference>
<dbReference type="FunFam" id="3.40.50.300:FF:000006">
    <property type="entry name" value="DNA-binding transcriptional regulator NtrC"/>
    <property type="match status" value="1"/>
</dbReference>
<evidence type="ECO:0000256" key="4">
    <source>
        <dbReference type="ARBA" id="ARBA00023163"/>
    </source>
</evidence>
<dbReference type="PANTHER" id="PTHR32071">
    <property type="entry name" value="TRANSCRIPTIONAL REGULATORY PROTEIN"/>
    <property type="match status" value="1"/>
</dbReference>
<feature type="domain" description="Sigma-54 factor interaction" evidence="6">
    <location>
        <begin position="147"/>
        <end position="376"/>
    </location>
</feature>
<dbReference type="InterPro" id="IPR009057">
    <property type="entry name" value="Homeodomain-like_sf"/>
</dbReference>
<dbReference type="RefSeq" id="WP_044352607.1">
    <property type="nucleotide sequence ID" value="NZ_AZAC01000078.1"/>
</dbReference>
<keyword evidence="2" id="KW-0067">ATP-binding</keyword>
<dbReference type="Pfam" id="PF02954">
    <property type="entry name" value="HTH_8"/>
    <property type="match status" value="1"/>
</dbReference>
<dbReference type="InterPro" id="IPR000014">
    <property type="entry name" value="PAS"/>
</dbReference>
<keyword evidence="3" id="KW-0805">Transcription regulation</keyword>
<dbReference type="GO" id="GO:0006355">
    <property type="term" value="P:regulation of DNA-templated transcription"/>
    <property type="evidence" value="ECO:0007669"/>
    <property type="project" value="InterPro"/>
</dbReference>
<dbReference type="GO" id="GO:0005524">
    <property type="term" value="F:ATP binding"/>
    <property type="evidence" value="ECO:0007669"/>
    <property type="project" value="UniProtKB-KW"/>
</dbReference>
<keyword evidence="4" id="KW-0804">Transcription</keyword>
<dbReference type="InterPro" id="IPR027417">
    <property type="entry name" value="P-loop_NTPase"/>
</dbReference>
<dbReference type="SMART" id="SM00091">
    <property type="entry name" value="PAS"/>
    <property type="match status" value="1"/>
</dbReference>
<dbReference type="PROSITE" id="PS50112">
    <property type="entry name" value="PAS"/>
    <property type="match status" value="1"/>
</dbReference>
<dbReference type="InterPro" id="IPR058031">
    <property type="entry name" value="AAA_lid_NorR"/>
</dbReference>
<feature type="region of interest" description="Disordered" evidence="5">
    <location>
        <begin position="396"/>
        <end position="418"/>
    </location>
</feature>
<dbReference type="Pfam" id="PF00158">
    <property type="entry name" value="Sigma54_activat"/>
    <property type="match status" value="1"/>
</dbReference>
<dbReference type="CDD" id="cd00130">
    <property type="entry name" value="PAS"/>
    <property type="match status" value="1"/>
</dbReference>
<dbReference type="GO" id="GO:0043565">
    <property type="term" value="F:sequence-specific DNA binding"/>
    <property type="evidence" value="ECO:0007669"/>
    <property type="project" value="InterPro"/>
</dbReference>
<name>A0A0D2HJL0_9BACT</name>
<evidence type="ECO:0000256" key="5">
    <source>
        <dbReference type="SAM" id="MobiDB-lite"/>
    </source>
</evidence>
<dbReference type="Gene3D" id="3.30.450.20">
    <property type="entry name" value="PAS domain"/>
    <property type="match status" value="1"/>
</dbReference>
<dbReference type="CDD" id="cd00009">
    <property type="entry name" value="AAA"/>
    <property type="match status" value="1"/>
</dbReference>
<organism evidence="9 10">
    <name type="scientific">Dethiosulfatarculus sandiegensis</name>
    <dbReference type="NCBI Taxonomy" id="1429043"/>
    <lineage>
        <taxon>Bacteria</taxon>
        <taxon>Pseudomonadati</taxon>
        <taxon>Thermodesulfobacteriota</taxon>
        <taxon>Desulfarculia</taxon>
        <taxon>Desulfarculales</taxon>
        <taxon>Desulfarculaceae</taxon>
        <taxon>Dethiosulfatarculus</taxon>
    </lineage>
</organism>
<evidence type="ECO:0000259" key="6">
    <source>
        <dbReference type="PROSITE" id="PS50045"/>
    </source>
</evidence>
<dbReference type="NCBIfam" id="TIGR00229">
    <property type="entry name" value="sensory_box"/>
    <property type="match status" value="1"/>
</dbReference>
<dbReference type="InterPro" id="IPR003593">
    <property type="entry name" value="AAA+_ATPase"/>
</dbReference>
<comment type="caution">
    <text evidence="9">The sequence shown here is derived from an EMBL/GenBank/DDBJ whole genome shotgun (WGS) entry which is preliminary data.</text>
</comment>
<dbReference type="PROSITE" id="PS00675">
    <property type="entry name" value="SIGMA54_INTERACT_1"/>
    <property type="match status" value="1"/>
</dbReference>